<evidence type="ECO:0000256" key="3">
    <source>
        <dbReference type="ARBA" id="ARBA00023002"/>
    </source>
</evidence>
<dbReference type="InterPro" id="IPR020904">
    <property type="entry name" value="Sc_DH/Rdtase_CS"/>
</dbReference>
<dbReference type="AlphaFoldDB" id="A0A8H4CXT7"/>
<dbReference type="PANTHER" id="PTHR42760">
    <property type="entry name" value="SHORT-CHAIN DEHYDROGENASES/REDUCTASES FAMILY MEMBER"/>
    <property type="match status" value="1"/>
</dbReference>
<protein>
    <submittedName>
        <fullName evidence="6">3-oxoacyl-[acyl-carrier-protein] reductase</fullName>
    </submittedName>
</protein>
<evidence type="ECO:0000256" key="1">
    <source>
        <dbReference type="ARBA" id="ARBA00006484"/>
    </source>
</evidence>
<evidence type="ECO:0000313" key="6">
    <source>
        <dbReference type="EMBL" id="KAF3811965.1"/>
    </source>
</evidence>
<accession>A0A8H4CXT7</accession>
<dbReference type="Proteomes" id="UP000613401">
    <property type="component" value="Unassembled WGS sequence"/>
</dbReference>
<keyword evidence="2" id="KW-0521">NADP</keyword>
<organism evidence="6 7">
    <name type="scientific">Colletotrichum gloeosporioides</name>
    <name type="common">Anthracnose fungus</name>
    <name type="synonym">Glomerella cingulata</name>
    <dbReference type="NCBI Taxonomy" id="474922"/>
    <lineage>
        <taxon>Eukaryota</taxon>
        <taxon>Fungi</taxon>
        <taxon>Dikarya</taxon>
        <taxon>Ascomycota</taxon>
        <taxon>Pezizomycotina</taxon>
        <taxon>Sordariomycetes</taxon>
        <taxon>Hypocreomycetidae</taxon>
        <taxon>Glomerellales</taxon>
        <taxon>Glomerellaceae</taxon>
        <taxon>Colletotrichum</taxon>
        <taxon>Colletotrichum gloeosporioides species complex</taxon>
    </lineage>
</organism>
<dbReference type="InterPro" id="IPR002347">
    <property type="entry name" value="SDR_fam"/>
</dbReference>
<reference evidence="6" key="1">
    <citation type="journal article" date="2020" name="Phytopathology">
        <title>Genome sequence and comparative analysis of Colletotrichum gloeosporioides isolated from Liriodendron leaves.</title>
        <authorList>
            <person name="Fu F.F."/>
            <person name="Hao Z."/>
            <person name="Wang P."/>
            <person name="Lu Y."/>
            <person name="Xue L.J."/>
            <person name="Wei G."/>
            <person name="Tian Y."/>
            <person name="Baishi H."/>
            <person name="Xu H."/>
            <person name="Shi J."/>
            <person name="Cheng T."/>
            <person name="Wang G."/>
            <person name="Yi Y."/>
            <person name="Chen J."/>
        </authorList>
    </citation>
    <scope>NUCLEOTIDE SEQUENCE</scope>
    <source>
        <strain evidence="6">Lc1</strain>
    </source>
</reference>
<evidence type="ECO:0000256" key="4">
    <source>
        <dbReference type="RuleBase" id="RU000363"/>
    </source>
</evidence>
<dbReference type="GO" id="GO:0016616">
    <property type="term" value="F:oxidoreductase activity, acting on the CH-OH group of donors, NAD or NADP as acceptor"/>
    <property type="evidence" value="ECO:0007669"/>
    <property type="project" value="TreeGrafter"/>
</dbReference>
<dbReference type="Pfam" id="PF13561">
    <property type="entry name" value="adh_short_C2"/>
    <property type="match status" value="1"/>
</dbReference>
<sequence length="300" mass="32322">MSGALLPLRARHALITGAYGGIGAAIAARFAAEGALVTLLGRKEDRLRELCSQLPPFRDTRLAPLTAASNTNTRPSLDEKPPTHSYAVMDVSAHGRDEAVLDDIWKRTGQIDVLVNAAGIAQFQLLQNTSPQAASELVDTNLMGTIFMSRYMAQRMKRRRADRDADLLLSLLACIINVASLLAEKGSPGTSVYAASKAGIIGLTHALSVELGPLRIRTNAIVPGYIETNMLACKEHVLALFLIRKLGFRDPTMSREPLEKRIPLGRLGRPDEVADAAVFLAQNTYANNCILNLDGGLSAV</sequence>
<dbReference type="CDD" id="cd05233">
    <property type="entry name" value="SDR_c"/>
    <property type="match status" value="1"/>
</dbReference>
<reference evidence="6" key="2">
    <citation type="submission" date="2020-03" db="EMBL/GenBank/DDBJ databases">
        <authorList>
            <person name="Fu F.-F."/>
            <person name="Chen J."/>
        </authorList>
    </citation>
    <scope>NUCLEOTIDE SEQUENCE</scope>
    <source>
        <strain evidence="6">Lc1</strain>
    </source>
</reference>
<dbReference type="GO" id="GO:0048038">
    <property type="term" value="F:quinone binding"/>
    <property type="evidence" value="ECO:0007669"/>
    <property type="project" value="TreeGrafter"/>
</dbReference>
<dbReference type="SUPFAM" id="SSF51735">
    <property type="entry name" value="NAD(P)-binding Rossmann-fold domains"/>
    <property type="match status" value="1"/>
</dbReference>
<dbReference type="Gene3D" id="3.40.50.720">
    <property type="entry name" value="NAD(P)-binding Rossmann-like Domain"/>
    <property type="match status" value="1"/>
</dbReference>
<dbReference type="PRINTS" id="PR00080">
    <property type="entry name" value="SDRFAMILY"/>
</dbReference>
<dbReference type="InterPro" id="IPR036291">
    <property type="entry name" value="NAD(P)-bd_dom_sf"/>
</dbReference>
<dbReference type="Pfam" id="PF00106">
    <property type="entry name" value="adh_short"/>
    <property type="match status" value="1"/>
</dbReference>
<name>A0A8H4CXT7_COLGL</name>
<dbReference type="PRINTS" id="PR00081">
    <property type="entry name" value="GDHRDH"/>
</dbReference>
<evidence type="ECO:0000256" key="2">
    <source>
        <dbReference type="ARBA" id="ARBA00022857"/>
    </source>
</evidence>
<keyword evidence="7" id="KW-1185">Reference proteome</keyword>
<dbReference type="GeneID" id="69010077"/>
<dbReference type="PROSITE" id="PS00061">
    <property type="entry name" value="ADH_SHORT"/>
    <property type="match status" value="1"/>
</dbReference>
<feature type="region of interest" description="Disordered" evidence="5">
    <location>
        <begin position="62"/>
        <end position="83"/>
    </location>
</feature>
<comment type="similarity">
    <text evidence="1 4">Belongs to the short-chain dehydrogenases/reductases (SDR) family.</text>
</comment>
<evidence type="ECO:0000313" key="7">
    <source>
        <dbReference type="Proteomes" id="UP000613401"/>
    </source>
</evidence>
<comment type="caution">
    <text evidence="6">The sequence shown here is derived from an EMBL/GenBank/DDBJ whole genome shotgun (WGS) entry which is preliminary data.</text>
</comment>
<gene>
    <name evidence="6" type="ORF">GCG54_00002916</name>
</gene>
<dbReference type="PANTHER" id="PTHR42760:SF133">
    <property type="entry name" value="3-OXOACYL-[ACYL-CARRIER-PROTEIN] REDUCTASE"/>
    <property type="match status" value="1"/>
</dbReference>
<dbReference type="EMBL" id="WVTB01000004">
    <property type="protein sequence ID" value="KAF3811965.1"/>
    <property type="molecule type" value="Genomic_DNA"/>
</dbReference>
<dbReference type="GO" id="GO:0006633">
    <property type="term" value="P:fatty acid biosynthetic process"/>
    <property type="evidence" value="ECO:0007669"/>
    <property type="project" value="TreeGrafter"/>
</dbReference>
<evidence type="ECO:0000256" key="5">
    <source>
        <dbReference type="SAM" id="MobiDB-lite"/>
    </source>
</evidence>
<keyword evidence="3" id="KW-0560">Oxidoreductase</keyword>
<proteinExistence type="inferred from homology"/>
<dbReference type="RefSeq" id="XP_045271124.1">
    <property type="nucleotide sequence ID" value="XM_045402997.1"/>
</dbReference>